<dbReference type="PANTHER" id="PTHR43606">
    <property type="entry name" value="PHOSPHATASE, PUTATIVE (AFU_ORTHOLOGUE AFUA_6G08710)-RELATED"/>
    <property type="match status" value="1"/>
</dbReference>
<dbReference type="InterPro" id="IPR052900">
    <property type="entry name" value="Phospholipid_Metab_Enz"/>
</dbReference>
<feature type="domain" description="PhoD-like phosphatase metallophosphatase" evidence="2">
    <location>
        <begin position="183"/>
        <end position="542"/>
    </location>
</feature>
<proteinExistence type="predicted"/>
<dbReference type="SUPFAM" id="SSF56300">
    <property type="entry name" value="Metallo-dependent phosphatases"/>
    <property type="match status" value="1"/>
</dbReference>
<accession>A0ABP7XB42</accession>
<dbReference type="Pfam" id="PF09423">
    <property type="entry name" value="PhoD"/>
    <property type="match status" value="1"/>
</dbReference>
<feature type="region of interest" description="Disordered" evidence="1">
    <location>
        <begin position="1"/>
        <end position="28"/>
    </location>
</feature>
<protein>
    <submittedName>
        <fullName evidence="4">Alkaline phosphatase D family protein</fullName>
    </submittedName>
</protein>
<dbReference type="CDD" id="cd07389">
    <property type="entry name" value="MPP_PhoD"/>
    <property type="match status" value="1"/>
</dbReference>
<dbReference type="InterPro" id="IPR006311">
    <property type="entry name" value="TAT_signal"/>
</dbReference>
<dbReference type="Proteomes" id="UP001501495">
    <property type="component" value="Unassembled WGS sequence"/>
</dbReference>
<dbReference type="InterPro" id="IPR018946">
    <property type="entry name" value="PhoD-like_MPP"/>
</dbReference>
<sequence length="578" mass="62257">MSTSNPTPDQTQSPTQSPSLSSGLGQQRLPRRTVVATAATAAALAPVAGLGARAAAAPSTVAAPTARDRAVFQHGVASGDPLPDAVVLWTRVTPIPEATPGSEKGPRTKVAWEIATDPAFRHVVRSGRLETSASRDHTVKVDATGLRPATDHWFRFHAAGATSPIGRTRTAPAAGAAPRQLRFGVVSCSNYPEGYFSAYRHLAAREDLDAVVHLGDYLYEYENKDTDLRSPAPALEILSLADYRQRHASYKQDPDLMALHGRVPFITVWDDHEVANNSWKGGAENHDPATEGDYGRRMARAHRAYDEWMPVRLDGTARLGDGTRLYRTLAYGTLAEFVLMDLRTYRDEQTSVPVDPAVASPERSITGATQMAWLKRRLSTSRAQWKLLGNSVMIAPLSLAAVPRQFVDVLDQLAGPFPAEATINSDQWDGYTADRRLLFDHIAAESIEGVVALTGDIHTAWAMDLPVDTGTYPTSGTVGVEFVVPSVTSDNFDDILGVPPHTVDDVLGEGLLAANRHIKYVNLDDHGYGVLTVTAASTQMDYWMVSDKADPEATVAWDAGYVTQAGSGTVAAAAKPVS</sequence>
<evidence type="ECO:0000256" key="1">
    <source>
        <dbReference type="SAM" id="MobiDB-lite"/>
    </source>
</evidence>
<dbReference type="InterPro" id="IPR038607">
    <property type="entry name" value="PhoD-like_sf"/>
</dbReference>
<reference evidence="5" key="1">
    <citation type="journal article" date="2019" name="Int. J. Syst. Evol. Microbiol.">
        <title>The Global Catalogue of Microorganisms (GCM) 10K type strain sequencing project: providing services to taxonomists for standard genome sequencing and annotation.</title>
        <authorList>
            <consortium name="The Broad Institute Genomics Platform"/>
            <consortium name="The Broad Institute Genome Sequencing Center for Infectious Disease"/>
            <person name="Wu L."/>
            <person name="Ma J."/>
        </authorList>
    </citation>
    <scope>NUCLEOTIDE SEQUENCE [LARGE SCALE GENOMIC DNA]</scope>
    <source>
        <strain evidence="5">JCM 16703</strain>
    </source>
</reference>
<dbReference type="Pfam" id="PF16655">
    <property type="entry name" value="PhoD_N"/>
    <property type="match status" value="1"/>
</dbReference>
<comment type="caution">
    <text evidence="4">The sequence shown here is derived from an EMBL/GenBank/DDBJ whole genome shotgun (WGS) entry which is preliminary data.</text>
</comment>
<dbReference type="InterPro" id="IPR032093">
    <property type="entry name" value="PhoD_N"/>
</dbReference>
<dbReference type="Gene3D" id="3.60.21.70">
    <property type="entry name" value="PhoD-like phosphatase"/>
    <property type="match status" value="1"/>
</dbReference>
<dbReference type="Gene3D" id="2.60.40.380">
    <property type="entry name" value="Purple acid phosphatase-like, N-terminal"/>
    <property type="match status" value="1"/>
</dbReference>
<dbReference type="PROSITE" id="PS51318">
    <property type="entry name" value="TAT"/>
    <property type="match status" value="1"/>
</dbReference>
<dbReference type="RefSeq" id="WP_344731623.1">
    <property type="nucleotide sequence ID" value="NZ_BAAAZH010000003.1"/>
</dbReference>
<keyword evidence="5" id="KW-1185">Reference proteome</keyword>
<evidence type="ECO:0000313" key="5">
    <source>
        <dbReference type="Proteomes" id="UP001501495"/>
    </source>
</evidence>
<dbReference type="PANTHER" id="PTHR43606:SF2">
    <property type="entry name" value="ALKALINE PHOSPHATASE FAMILY PROTEIN (AFU_ORTHOLOGUE AFUA_5G03860)"/>
    <property type="match status" value="1"/>
</dbReference>
<dbReference type="InterPro" id="IPR029052">
    <property type="entry name" value="Metallo-depent_PP-like"/>
</dbReference>
<evidence type="ECO:0000259" key="2">
    <source>
        <dbReference type="Pfam" id="PF09423"/>
    </source>
</evidence>
<organism evidence="4 5">
    <name type="scientific">Nocardioides fonticola</name>
    <dbReference type="NCBI Taxonomy" id="450363"/>
    <lineage>
        <taxon>Bacteria</taxon>
        <taxon>Bacillati</taxon>
        <taxon>Actinomycetota</taxon>
        <taxon>Actinomycetes</taxon>
        <taxon>Propionibacteriales</taxon>
        <taxon>Nocardioidaceae</taxon>
        <taxon>Nocardioides</taxon>
    </lineage>
</organism>
<evidence type="ECO:0000259" key="3">
    <source>
        <dbReference type="Pfam" id="PF16655"/>
    </source>
</evidence>
<evidence type="ECO:0000313" key="4">
    <source>
        <dbReference type="EMBL" id="GAA4110075.1"/>
    </source>
</evidence>
<gene>
    <name evidence="4" type="ORF">GCM10022215_04990</name>
</gene>
<feature type="domain" description="Phospholipase D N-terminal" evidence="3">
    <location>
        <begin position="74"/>
        <end position="170"/>
    </location>
</feature>
<dbReference type="EMBL" id="BAAAZH010000003">
    <property type="protein sequence ID" value="GAA4110075.1"/>
    <property type="molecule type" value="Genomic_DNA"/>
</dbReference>
<name>A0ABP7XB42_9ACTN</name>